<evidence type="ECO:0000259" key="1">
    <source>
        <dbReference type="Pfam" id="PF05050"/>
    </source>
</evidence>
<dbReference type="InterPro" id="IPR006342">
    <property type="entry name" value="FkbM_mtfrase"/>
</dbReference>
<keyword evidence="3" id="KW-1185">Reference proteome</keyword>
<dbReference type="OrthoDB" id="9812600at2"/>
<dbReference type="RefSeq" id="WP_044226171.1">
    <property type="nucleotide sequence ID" value="NZ_JBKAGJ010000002.1"/>
</dbReference>
<dbReference type="STRING" id="1524460.IX84_23555"/>
<dbReference type="PANTHER" id="PTHR36973:SF4">
    <property type="entry name" value="NODULATION PROTEIN"/>
    <property type="match status" value="1"/>
</dbReference>
<name>A0A098S155_9BACT</name>
<dbReference type="Gene3D" id="3.40.50.150">
    <property type="entry name" value="Vaccinia Virus protein VP39"/>
    <property type="match status" value="1"/>
</dbReference>
<proteinExistence type="predicted"/>
<gene>
    <name evidence="2" type="ORF">IX84_23555</name>
</gene>
<protein>
    <recommendedName>
        <fullName evidence="1">Methyltransferase FkbM domain-containing protein</fullName>
    </recommendedName>
</protein>
<dbReference type="GO" id="GO:0008171">
    <property type="term" value="F:O-methyltransferase activity"/>
    <property type="evidence" value="ECO:0007669"/>
    <property type="project" value="TreeGrafter"/>
</dbReference>
<dbReference type="AlphaFoldDB" id="A0A098S155"/>
<dbReference type="PANTHER" id="PTHR36973">
    <property type="entry name" value="SLL1456 PROTEIN-RELATED"/>
    <property type="match status" value="1"/>
</dbReference>
<dbReference type="InterPro" id="IPR029063">
    <property type="entry name" value="SAM-dependent_MTases_sf"/>
</dbReference>
<accession>A0A098S155</accession>
<dbReference type="Proteomes" id="UP000029736">
    <property type="component" value="Unassembled WGS sequence"/>
</dbReference>
<dbReference type="InterPro" id="IPR053188">
    <property type="entry name" value="FkbM_Methyltransferase"/>
</dbReference>
<feature type="domain" description="Methyltransferase FkbM" evidence="1">
    <location>
        <begin position="57"/>
        <end position="229"/>
    </location>
</feature>
<comment type="caution">
    <text evidence="2">The sequence shown here is derived from an EMBL/GenBank/DDBJ whole genome shotgun (WGS) entry which is preliminary data.</text>
</comment>
<dbReference type="NCBIfam" id="TIGR01444">
    <property type="entry name" value="fkbM_fam"/>
    <property type="match status" value="1"/>
</dbReference>
<evidence type="ECO:0000313" key="2">
    <source>
        <dbReference type="EMBL" id="KGE86114.1"/>
    </source>
</evidence>
<organism evidence="2 3">
    <name type="scientific">Phaeodactylibacter xiamenensis</name>
    <dbReference type="NCBI Taxonomy" id="1524460"/>
    <lineage>
        <taxon>Bacteria</taxon>
        <taxon>Pseudomonadati</taxon>
        <taxon>Bacteroidota</taxon>
        <taxon>Saprospiria</taxon>
        <taxon>Saprospirales</taxon>
        <taxon>Haliscomenobacteraceae</taxon>
        <taxon>Phaeodactylibacter</taxon>
    </lineage>
</organism>
<dbReference type="Pfam" id="PF05050">
    <property type="entry name" value="Methyltransf_21"/>
    <property type="match status" value="1"/>
</dbReference>
<reference evidence="2 3" key="1">
    <citation type="journal article" date="2014" name="Int. J. Syst. Evol. Microbiol.">
        <title>Phaeodactylibacter xiamenensis gen. nov., sp. nov., a member of the family Saprospiraceae isolated from the marine alga Phaeodactylum tricornutum.</title>
        <authorList>
            <person name="Chen Z.Jr."/>
            <person name="Lei X."/>
            <person name="Lai Q."/>
            <person name="Li Y."/>
            <person name="Zhang B."/>
            <person name="Zhang J."/>
            <person name="Zhang H."/>
            <person name="Yang L."/>
            <person name="Zheng W."/>
            <person name="Tian Y."/>
            <person name="Yu Z."/>
            <person name="Xu H.Jr."/>
            <person name="Zheng T."/>
        </authorList>
    </citation>
    <scope>NUCLEOTIDE SEQUENCE [LARGE SCALE GENOMIC DNA]</scope>
    <source>
        <strain evidence="2 3">KD52</strain>
    </source>
</reference>
<sequence>MNLLQQILQSKALERTKRFVGKQSGLYLKLKRFTPSASEEMRTAMLCKHMGITHVVDIGANTGQFAESLYDFGFSGKVVSFEPVAAAREELEKRSAPYPNWTVAERCAIGAEDGTITMNVSDDTVFSSALPIKDSYVSHNQKSRIVRQEEVPVFQIDTILPRYIKDLDHASILFKIDTQGFEKQVLDGGTETLARAKGLKIEIPLYAIYDNTEFQFYDIMNLARHHGFQPYSFHIEGVDLTTGRVNTIDGLFFRED</sequence>
<dbReference type="SUPFAM" id="SSF53335">
    <property type="entry name" value="S-adenosyl-L-methionine-dependent methyltransferases"/>
    <property type="match status" value="1"/>
</dbReference>
<dbReference type="EMBL" id="JPOS01000082">
    <property type="protein sequence ID" value="KGE86114.1"/>
    <property type="molecule type" value="Genomic_DNA"/>
</dbReference>
<evidence type="ECO:0000313" key="3">
    <source>
        <dbReference type="Proteomes" id="UP000029736"/>
    </source>
</evidence>